<dbReference type="InterPro" id="IPR036390">
    <property type="entry name" value="WH_DNA-bd_sf"/>
</dbReference>
<evidence type="ECO:0000313" key="3">
    <source>
        <dbReference type="Proteomes" id="UP000326202"/>
    </source>
</evidence>
<sequence length="142" mass="15282">MTTAPARHRSASKGPVSEPLSSLKSKHELAIRLTLAPGLMIGPGKIALLENVRTEGSISAAARAMGMSYKRAWELVDEMNSTFTKPPVVTTKGGKTGGGALLSDIGLELIRAYRALEEASLRNFHTQFADLRPQLRKRAARG</sequence>
<name>A0A5J6MHG3_9PROT</name>
<evidence type="ECO:0000256" key="1">
    <source>
        <dbReference type="SAM" id="MobiDB-lite"/>
    </source>
</evidence>
<accession>A0A5J6MHG3</accession>
<protein>
    <submittedName>
        <fullName evidence="2">Molybdenum-binding transcriptional regulator</fullName>
    </submittedName>
</protein>
<dbReference type="InterPro" id="IPR036388">
    <property type="entry name" value="WH-like_DNA-bd_sf"/>
</dbReference>
<dbReference type="PANTHER" id="PTHR30432">
    <property type="entry name" value="TRANSCRIPTIONAL REGULATOR MODE"/>
    <property type="match status" value="1"/>
</dbReference>
<dbReference type="AlphaFoldDB" id="A0A5J6MHG3"/>
<keyword evidence="3" id="KW-1185">Reference proteome</keyword>
<dbReference type="SUPFAM" id="SSF46785">
    <property type="entry name" value="Winged helix' DNA-binding domain"/>
    <property type="match status" value="1"/>
</dbReference>
<gene>
    <name evidence="2" type="primary">modE</name>
    <name evidence="2" type="ORF">FRZ44_21970</name>
</gene>
<dbReference type="PANTHER" id="PTHR30432:SF1">
    <property type="entry name" value="DNA-BINDING TRANSCRIPTIONAL DUAL REGULATOR MODE"/>
    <property type="match status" value="1"/>
</dbReference>
<proteinExistence type="predicted"/>
<organism evidence="2 3">
    <name type="scientific">Hypericibacter terrae</name>
    <dbReference type="NCBI Taxonomy" id="2602015"/>
    <lineage>
        <taxon>Bacteria</taxon>
        <taxon>Pseudomonadati</taxon>
        <taxon>Pseudomonadota</taxon>
        <taxon>Alphaproteobacteria</taxon>
        <taxon>Rhodospirillales</taxon>
        <taxon>Dongiaceae</taxon>
        <taxon>Hypericibacter</taxon>
    </lineage>
</organism>
<dbReference type="KEGG" id="htq:FRZ44_21970"/>
<feature type="region of interest" description="Disordered" evidence="1">
    <location>
        <begin position="1"/>
        <end position="21"/>
    </location>
</feature>
<dbReference type="InterPro" id="IPR051815">
    <property type="entry name" value="Molybdate_resp_trans_reg"/>
</dbReference>
<reference evidence="2 3" key="1">
    <citation type="submission" date="2019-08" db="EMBL/GenBank/DDBJ databases">
        <title>Hyperibacter terrae gen. nov., sp. nov. and Hyperibacter viscosus sp. nov., two new members in the family Rhodospirillaceae isolated from the rhizosphere of Hypericum perforatum.</title>
        <authorList>
            <person name="Noviana Z."/>
        </authorList>
    </citation>
    <scope>NUCLEOTIDE SEQUENCE [LARGE SCALE GENOMIC DNA]</scope>
    <source>
        <strain evidence="2 3">R5913</strain>
    </source>
</reference>
<dbReference type="Gene3D" id="1.10.10.10">
    <property type="entry name" value="Winged helix-like DNA-binding domain superfamily/Winged helix DNA-binding domain"/>
    <property type="match status" value="1"/>
</dbReference>
<dbReference type="EMBL" id="CP042906">
    <property type="protein sequence ID" value="QEX16902.1"/>
    <property type="molecule type" value="Genomic_DNA"/>
</dbReference>
<feature type="compositionally biased region" description="Basic residues" evidence="1">
    <location>
        <begin position="1"/>
        <end position="11"/>
    </location>
</feature>
<evidence type="ECO:0000313" key="2">
    <source>
        <dbReference type="EMBL" id="QEX16902.1"/>
    </source>
</evidence>
<dbReference type="Proteomes" id="UP000326202">
    <property type="component" value="Chromosome"/>
</dbReference>